<dbReference type="RefSeq" id="WP_245831179.1">
    <property type="nucleotide sequence ID" value="NZ_BAABKE010000004.1"/>
</dbReference>
<name>A0ABP9MTC8_9GAMM</name>
<dbReference type="Proteomes" id="UP001500631">
    <property type="component" value="Unassembled WGS sequence"/>
</dbReference>
<organism evidence="1 2">
    <name type="scientific">Wohlfahrtiimonas larvae</name>
    <dbReference type="NCBI Taxonomy" id="1157986"/>
    <lineage>
        <taxon>Bacteria</taxon>
        <taxon>Pseudomonadati</taxon>
        <taxon>Pseudomonadota</taxon>
        <taxon>Gammaproteobacteria</taxon>
        <taxon>Cardiobacteriales</taxon>
        <taxon>Ignatzschineriaceae</taxon>
        <taxon>Wohlfahrtiimonas</taxon>
    </lineage>
</organism>
<evidence type="ECO:0000313" key="2">
    <source>
        <dbReference type="Proteomes" id="UP001500631"/>
    </source>
</evidence>
<dbReference type="PANTHER" id="PTHR37691">
    <property type="entry name" value="BLR3518 PROTEIN"/>
    <property type="match status" value="1"/>
</dbReference>
<comment type="caution">
    <text evidence="1">The sequence shown here is derived from an EMBL/GenBank/DDBJ whole genome shotgun (WGS) entry which is preliminary data.</text>
</comment>
<dbReference type="PANTHER" id="PTHR37691:SF1">
    <property type="entry name" value="BLR3518 PROTEIN"/>
    <property type="match status" value="1"/>
</dbReference>
<evidence type="ECO:0000313" key="1">
    <source>
        <dbReference type="EMBL" id="GAA5100274.1"/>
    </source>
</evidence>
<dbReference type="SUPFAM" id="SSF75169">
    <property type="entry name" value="DsrEFH-like"/>
    <property type="match status" value="1"/>
</dbReference>
<accession>A0ABP9MTC8</accession>
<dbReference type="EMBL" id="BAABKE010000004">
    <property type="protein sequence ID" value="GAA5100274.1"/>
    <property type="molecule type" value="Genomic_DNA"/>
</dbReference>
<reference evidence="2" key="1">
    <citation type="journal article" date="2019" name="Int. J. Syst. Evol. Microbiol.">
        <title>The Global Catalogue of Microorganisms (GCM) 10K type strain sequencing project: providing services to taxonomists for standard genome sequencing and annotation.</title>
        <authorList>
            <consortium name="The Broad Institute Genomics Platform"/>
            <consortium name="The Broad Institute Genome Sequencing Center for Infectious Disease"/>
            <person name="Wu L."/>
            <person name="Ma J."/>
        </authorList>
    </citation>
    <scope>NUCLEOTIDE SEQUENCE [LARGE SCALE GENOMIC DNA]</scope>
    <source>
        <strain evidence="2">JCM 18424</strain>
    </source>
</reference>
<dbReference type="InterPro" id="IPR027396">
    <property type="entry name" value="DsrEFH-like"/>
</dbReference>
<sequence>MNKIMNFEVFKVVFHVDEIDKWDRVIANVNNLLKEIDVSNAHIIVIANAQAVKGYLMPEKYHAFRNLVQQNVTLNICHNSMRGLDIQEHQLPDFVRIVSAAVMELVRKQHEGFAYIKP</sequence>
<keyword evidence="2" id="KW-1185">Reference proteome</keyword>
<protein>
    <submittedName>
        <fullName evidence="1">DsrE family protein</fullName>
    </submittedName>
</protein>
<gene>
    <name evidence="1" type="ORF">GCM10023338_14810</name>
</gene>
<proteinExistence type="predicted"/>
<dbReference type="Gene3D" id="3.40.1260.10">
    <property type="entry name" value="DsrEFH-like"/>
    <property type="match status" value="1"/>
</dbReference>